<comment type="catalytic activity">
    <reaction evidence="3">
        <text>inosine + phosphate = alpha-D-ribose 1-phosphate + hypoxanthine</text>
        <dbReference type="Rhea" id="RHEA:27646"/>
        <dbReference type="ChEBI" id="CHEBI:17368"/>
        <dbReference type="ChEBI" id="CHEBI:17596"/>
        <dbReference type="ChEBI" id="CHEBI:43474"/>
        <dbReference type="ChEBI" id="CHEBI:57720"/>
        <dbReference type="EC" id="2.4.2.1"/>
    </reaction>
</comment>
<dbReference type="HAMAP" id="MF_01537">
    <property type="entry name" value="Nucleos_phosphorylase_PpnP"/>
    <property type="match status" value="1"/>
</dbReference>
<evidence type="ECO:0000313" key="4">
    <source>
        <dbReference type="EMBL" id="WNH08864.1"/>
    </source>
</evidence>
<comment type="catalytic activity">
    <reaction evidence="3">
        <text>adenosine + phosphate = alpha-D-ribose 1-phosphate + adenine</text>
        <dbReference type="Rhea" id="RHEA:27642"/>
        <dbReference type="ChEBI" id="CHEBI:16335"/>
        <dbReference type="ChEBI" id="CHEBI:16708"/>
        <dbReference type="ChEBI" id="CHEBI:43474"/>
        <dbReference type="ChEBI" id="CHEBI:57720"/>
        <dbReference type="EC" id="2.4.2.1"/>
    </reaction>
</comment>
<comment type="catalytic activity">
    <reaction evidence="3">
        <text>xanthosine + phosphate = alpha-D-ribose 1-phosphate + xanthine</text>
        <dbReference type="Rhea" id="RHEA:27638"/>
        <dbReference type="ChEBI" id="CHEBI:17712"/>
        <dbReference type="ChEBI" id="CHEBI:18107"/>
        <dbReference type="ChEBI" id="CHEBI:43474"/>
        <dbReference type="ChEBI" id="CHEBI:57720"/>
        <dbReference type="EC" id="2.4.2.1"/>
    </reaction>
</comment>
<dbReference type="Proteomes" id="UP001302806">
    <property type="component" value="Chromosome"/>
</dbReference>
<protein>
    <recommendedName>
        <fullName evidence="3">Pyrimidine/purine nucleoside phosphorylase</fullName>
        <ecNumber evidence="3">2.4.2.1</ecNumber>
        <ecNumber evidence="3">2.4.2.2</ecNumber>
    </recommendedName>
    <alternativeName>
        <fullName evidence="3">Adenosine phosphorylase</fullName>
    </alternativeName>
    <alternativeName>
        <fullName evidence="3">Cytidine phosphorylase</fullName>
    </alternativeName>
    <alternativeName>
        <fullName evidence="3">Guanosine phosphorylase</fullName>
    </alternativeName>
    <alternativeName>
        <fullName evidence="3">Inosine phosphorylase</fullName>
    </alternativeName>
    <alternativeName>
        <fullName evidence="3">Thymidine phosphorylase</fullName>
    </alternativeName>
    <alternativeName>
        <fullName evidence="3">Uridine phosphorylase</fullName>
    </alternativeName>
    <alternativeName>
        <fullName evidence="3">Xanthosine phosphorylase</fullName>
    </alternativeName>
</protein>
<evidence type="ECO:0000313" key="6">
    <source>
        <dbReference type="Proteomes" id="UP001302806"/>
    </source>
</evidence>
<proteinExistence type="inferred from homology"/>
<comment type="catalytic activity">
    <reaction evidence="3">
        <text>cytidine + phosphate = cytosine + alpha-D-ribose 1-phosphate</text>
        <dbReference type="Rhea" id="RHEA:52540"/>
        <dbReference type="ChEBI" id="CHEBI:16040"/>
        <dbReference type="ChEBI" id="CHEBI:17562"/>
        <dbReference type="ChEBI" id="CHEBI:43474"/>
        <dbReference type="ChEBI" id="CHEBI:57720"/>
        <dbReference type="EC" id="2.4.2.2"/>
    </reaction>
</comment>
<dbReference type="InterPro" id="IPR009664">
    <property type="entry name" value="Ppnp"/>
</dbReference>
<keyword evidence="7" id="KW-1185">Reference proteome</keyword>
<dbReference type="InterPro" id="IPR014710">
    <property type="entry name" value="RmlC-like_jellyroll"/>
</dbReference>
<dbReference type="Pfam" id="PF06865">
    <property type="entry name" value="Ppnp"/>
    <property type="match status" value="1"/>
</dbReference>
<dbReference type="EC" id="2.4.2.2" evidence="3"/>
<dbReference type="SUPFAM" id="SSF51182">
    <property type="entry name" value="RmlC-like cupins"/>
    <property type="match status" value="1"/>
</dbReference>
<dbReference type="Proteomes" id="UP001303407">
    <property type="component" value="Chromosome"/>
</dbReference>
<comment type="catalytic activity">
    <reaction evidence="3">
        <text>thymidine + phosphate = 2-deoxy-alpha-D-ribose 1-phosphate + thymine</text>
        <dbReference type="Rhea" id="RHEA:16037"/>
        <dbReference type="ChEBI" id="CHEBI:17748"/>
        <dbReference type="ChEBI" id="CHEBI:17821"/>
        <dbReference type="ChEBI" id="CHEBI:43474"/>
        <dbReference type="ChEBI" id="CHEBI:57259"/>
        <dbReference type="EC" id="2.4.2.2"/>
    </reaction>
</comment>
<organism evidence="5 7">
    <name type="scientific">Thalassobellus suaedae</name>
    <dbReference type="NCBI Taxonomy" id="3074124"/>
    <lineage>
        <taxon>Bacteria</taxon>
        <taxon>Pseudomonadati</taxon>
        <taxon>Bacteroidota</taxon>
        <taxon>Flavobacteriia</taxon>
        <taxon>Flavobacteriales</taxon>
        <taxon>Flavobacteriaceae</taxon>
        <taxon>Thalassobellus</taxon>
    </lineage>
</organism>
<reference evidence="6 7" key="1">
    <citation type="submission" date="2023-09" db="EMBL/GenBank/DDBJ databases">
        <title>Thalassobella suaedae gen. nov., sp. nov., a marine bacterium of the family Flavobacteriaceae isolated from a halophyte Suaeda japonica.</title>
        <authorList>
            <person name="Lee S.Y."/>
            <person name="Hwang C.Y."/>
        </authorList>
    </citation>
    <scope>NUCLEOTIDE SEQUENCE [LARGE SCALE GENOMIC DNA]</scope>
    <source>
        <strain evidence="5 7">HL-DH10</strain>
        <strain evidence="4 6">HL-DH14</strain>
    </source>
</reference>
<keyword evidence="2 3" id="KW-0808">Transferase</keyword>
<dbReference type="EMBL" id="CP134537">
    <property type="protein sequence ID" value="WNH08864.1"/>
    <property type="molecule type" value="Genomic_DNA"/>
</dbReference>
<comment type="catalytic activity">
    <reaction evidence="3">
        <text>a purine D-ribonucleoside + phosphate = a purine nucleobase + alpha-D-ribose 1-phosphate</text>
        <dbReference type="Rhea" id="RHEA:19805"/>
        <dbReference type="ChEBI" id="CHEBI:26386"/>
        <dbReference type="ChEBI" id="CHEBI:43474"/>
        <dbReference type="ChEBI" id="CHEBI:57720"/>
        <dbReference type="ChEBI" id="CHEBI:142355"/>
        <dbReference type="EC" id="2.4.2.1"/>
    </reaction>
</comment>
<comment type="function">
    <text evidence="3">Catalyzes the phosphorolysis of diverse nucleosides, yielding D-ribose 1-phosphate and the respective free bases. Can use uridine, adenosine, guanosine, cytidine, thymidine, inosine and xanthosine as substrates. Also catalyzes the reverse reactions.</text>
</comment>
<gene>
    <name evidence="3" type="primary">ppnP</name>
    <name evidence="5" type="ORF">RHP49_08260</name>
    <name evidence="4" type="ORF">RHP51_17655</name>
</gene>
<name>A0ABY9Y7I0_9FLAO</name>
<evidence type="ECO:0000313" key="7">
    <source>
        <dbReference type="Proteomes" id="UP001303407"/>
    </source>
</evidence>
<dbReference type="EC" id="2.4.2.1" evidence="3"/>
<evidence type="ECO:0000313" key="5">
    <source>
        <dbReference type="EMBL" id="WNH14233.1"/>
    </source>
</evidence>
<comment type="catalytic activity">
    <reaction evidence="3">
        <text>guanosine + phosphate = alpha-D-ribose 1-phosphate + guanine</text>
        <dbReference type="Rhea" id="RHEA:13233"/>
        <dbReference type="ChEBI" id="CHEBI:16235"/>
        <dbReference type="ChEBI" id="CHEBI:16750"/>
        <dbReference type="ChEBI" id="CHEBI:43474"/>
        <dbReference type="ChEBI" id="CHEBI:57720"/>
        <dbReference type="EC" id="2.4.2.1"/>
    </reaction>
</comment>
<keyword evidence="1 3" id="KW-0328">Glycosyltransferase</keyword>
<dbReference type="Gene3D" id="2.60.120.10">
    <property type="entry name" value="Jelly Rolls"/>
    <property type="match status" value="1"/>
</dbReference>
<dbReference type="EMBL" id="CP134536">
    <property type="protein sequence ID" value="WNH14233.1"/>
    <property type="molecule type" value="Genomic_DNA"/>
</dbReference>
<sequence length="98" mass="11033">MKKLFMISTNEYFEGNVKSLGYTSATGKSTIGVMEAGEYEFSTSKHETMVVIEGEMHVKLPGASHWKTFKAGEAYEIDANEKFDVKVSEQTAYLCQYK</sequence>
<comment type="catalytic activity">
    <reaction evidence="3">
        <text>uridine + phosphate = alpha-D-ribose 1-phosphate + uracil</text>
        <dbReference type="Rhea" id="RHEA:24388"/>
        <dbReference type="ChEBI" id="CHEBI:16704"/>
        <dbReference type="ChEBI" id="CHEBI:17568"/>
        <dbReference type="ChEBI" id="CHEBI:43474"/>
        <dbReference type="ChEBI" id="CHEBI:57720"/>
        <dbReference type="EC" id="2.4.2.2"/>
    </reaction>
</comment>
<dbReference type="CDD" id="cd20296">
    <property type="entry name" value="cupin_PpnP-like"/>
    <property type="match status" value="1"/>
</dbReference>
<evidence type="ECO:0000256" key="2">
    <source>
        <dbReference type="ARBA" id="ARBA00022679"/>
    </source>
</evidence>
<dbReference type="PANTHER" id="PTHR36540">
    <property type="entry name" value="PYRIMIDINE/PURINE NUCLEOSIDE PHOSPHORYLASE"/>
    <property type="match status" value="1"/>
</dbReference>
<comment type="similarity">
    <text evidence="3">Belongs to the nucleoside phosphorylase PpnP family.</text>
</comment>
<evidence type="ECO:0000256" key="1">
    <source>
        <dbReference type="ARBA" id="ARBA00022676"/>
    </source>
</evidence>
<accession>A0ABY9Y7I0</accession>
<dbReference type="InterPro" id="IPR011051">
    <property type="entry name" value="RmlC_Cupin_sf"/>
</dbReference>
<dbReference type="PANTHER" id="PTHR36540:SF1">
    <property type="entry name" value="PYRIMIDINE_PURINE NUCLEOSIDE PHOSPHORYLASE"/>
    <property type="match status" value="1"/>
</dbReference>
<evidence type="ECO:0000256" key="3">
    <source>
        <dbReference type="HAMAP-Rule" id="MF_01537"/>
    </source>
</evidence>